<protein>
    <submittedName>
        <fullName evidence="1">Uncharacterized protein</fullName>
    </submittedName>
</protein>
<name>A0A367R6X3_NOSPU</name>
<evidence type="ECO:0000313" key="1">
    <source>
        <dbReference type="EMBL" id="RCJ31274.1"/>
    </source>
</evidence>
<dbReference type="AlphaFoldDB" id="A0A367R6X3"/>
<dbReference type="Proteomes" id="UP000252085">
    <property type="component" value="Unassembled WGS sequence"/>
</dbReference>
<proteinExistence type="predicted"/>
<reference evidence="1 2" key="1">
    <citation type="submission" date="2016-04" db="EMBL/GenBank/DDBJ databases">
        <authorList>
            <person name="Evans L.H."/>
            <person name="Alamgir A."/>
            <person name="Owens N."/>
            <person name="Weber N.D."/>
            <person name="Virtaneva K."/>
            <person name="Barbian K."/>
            <person name="Babar A."/>
            <person name="Rosenke K."/>
        </authorList>
    </citation>
    <scope>NUCLEOTIDE SEQUENCE [LARGE SCALE GENOMIC DNA]</scope>
    <source>
        <strain evidence="1">NIES-2108</strain>
    </source>
</reference>
<sequence>MAKLDYFFKDFNKNKLEKHIQELLKNYEFNQEFESELISDLITEKHYYCACHGLRPLRFRKERYPGRCYNFFGFFLSLGWHPISWNQCIYPKSKENIVKDALRKAIEPDISEYKRQHPKCERCGKLSKEIDHIEPEFDVIAQQALKTLSDKDWESIMIDSFNFLIKEEFRLPDNNPALIYTLEAHKTVKLQAVCKKCHQLNAEERKNNQ</sequence>
<comment type="caution">
    <text evidence="1">The sequence shown here is derived from an EMBL/GenBank/DDBJ whole genome shotgun (WGS) entry which is preliminary data.</text>
</comment>
<dbReference type="EMBL" id="LXQE01000177">
    <property type="protein sequence ID" value="RCJ31274.1"/>
    <property type="molecule type" value="Genomic_DNA"/>
</dbReference>
<accession>A0A367R6X3</accession>
<gene>
    <name evidence="1" type="ORF">A6769_31465</name>
</gene>
<organism evidence="1 2">
    <name type="scientific">Nostoc punctiforme NIES-2108</name>
    <dbReference type="NCBI Taxonomy" id="1356359"/>
    <lineage>
        <taxon>Bacteria</taxon>
        <taxon>Bacillati</taxon>
        <taxon>Cyanobacteriota</taxon>
        <taxon>Cyanophyceae</taxon>
        <taxon>Nostocales</taxon>
        <taxon>Nostocaceae</taxon>
        <taxon>Nostoc</taxon>
    </lineage>
</organism>
<evidence type="ECO:0000313" key="2">
    <source>
        <dbReference type="Proteomes" id="UP000252085"/>
    </source>
</evidence>